<keyword evidence="1" id="KW-0614">Plasmid</keyword>
<sequence>MSARHEVGANGNLHRSGHCWTGPAASGWFAPESLVHKATELAKARFPQSAAKGSLWWLNSSSQGVGYVPESLSKPTRDTGMLSLPAFPEARVIAPTFTGAVTPPAQADLDAFVLNVVAWARNSFEDHAHRAT</sequence>
<dbReference type="EMBL" id="CP120372">
    <property type="protein sequence ID" value="WEX85728.1"/>
    <property type="molecule type" value="Genomic_DNA"/>
</dbReference>
<evidence type="ECO:0000313" key="1">
    <source>
        <dbReference type="EMBL" id="WEX85728.1"/>
    </source>
</evidence>
<proteinExistence type="predicted"/>
<keyword evidence="2" id="KW-1185">Reference proteome</keyword>
<dbReference type="Proteomes" id="UP001235547">
    <property type="component" value="Plasmid unnamed"/>
</dbReference>
<name>A0ABY8D4C7_9HYPH</name>
<dbReference type="RefSeq" id="WP_280736649.1">
    <property type="nucleotide sequence ID" value="NZ_CP120372.1"/>
</dbReference>
<evidence type="ECO:0000313" key="2">
    <source>
        <dbReference type="Proteomes" id="UP001235547"/>
    </source>
</evidence>
<protein>
    <submittedName>
        <fullName evidence="1">Uncharacterized protein</fullName>
    </submittedName>
</protein>
<geneLocation type="plasmid" evidence="1 2">
    <name>unnamed</name>
</geneLocation>
<reference evidence="1 2" key="1">
    <citation type="submission" date="2023-03" db="EMBL/GenBank/DDBJ databases">
        <authorList>
            <person name="Kaur S."/>
            <person name="Espinosa-Saiz D."/>
            <person name="Velazquez E."/>
            <person name="Menendez E."/>
            <person name="diCenzo G.C."/>
        </authorList>
    </citation>
    <scope>NUCLEOTIDE SEQUENCE [LARGE SCALE GENOMIC DNA]</scope>
    <source>
        <strain evidence="1 2">LMG 27395</strain>
        <plasmid evidence="1 2">unnamed</plasmid>
    </source>
</reference>
<organism evidence="1 2">
    <name type="scientific">Sinorhizobium numidicum</name>
    <dbReference type="NCBI Taxonomy" id="680248"/>
    <lineage>
        <taxon>Bacteria</taxon>
        <taxon>Pseudomonadati</taxon>
        <taxon>Pseudomonadota</taxon>
        <taxon>Alphaproteobacteria</taxon>
        <taxon>Hyphomicrobiales</taxon>
        <taxon>Rhizobiaceae</taxon>
        <taxon>Sinorhizobium/Ensifer group</taxon>
        <taxon>Sinorhizobium</taxon>
    </lineage>
</organism>
<gene>
    <name evidence="1" type="ORF">PYH38_005980</name>
</gene>
<accession>A0ABY8D4C7</accession>